<protein>
    <submittedName>
        <fullName evidence="1">Uncharacterized protein</fullName>
    </submittedName>
</protein>
<organism evidence="1 2">
    <name type="scientific">Rhodopseudomonas telluris</name>
    <dbReference type="NCBI Taxonomy" id="644215"/>
    <lineage>
        <taxon>Bacteria</taxon>
        <taxon>Pseudomonadati</taxon>
        <taxon>Pseudomonadota</taxon>
        <taxon>Alphaproteobacteria</taxon>
        <taxon>Hyphomicrobiales</taxon>
        <taxon>Nitrobacteraceae</taxon>
        <taxon>Rhodopseudomonas</taxon>
    </lineage>
</organism>
<gene>
    <name evidence="1" type="ORF">ACFFJ6_24575</name>
</gene>
<reference evidence="1 2" key="1">
    <citation type="submission" date="2024-09" db="EMBL/GenBank/DDBJ databases">
        <authorList>
            <person name="Sun Q."/>
            <person name="Mori K."/>
        </authorList>
    </citation>
    <scope>NUCLEOTIDE SEQUENCE [LARGE SCALE GENOMIC DNA]</scope>
    <source>
        <strain evidence="1 2">KCTC 23279</strain>
    </source>
</reference>
<proteinExistence type="predicted"/>
<keyword evidence="2" id="KW-1185">Reference proteome</keyword>
<comment type="caution">
    <text evidence="1">The sequence shown here is derived from an EMBL/GenBank/DDBJ whole genome shotgun (WGS) entry which is preliminary data.</text>
</comment>
<dbReference type="Proteomes" id="UP001589775">
    <property type="component" value="Unassembled WGS sequence"/>
</dbReference>
<accession>A0ABV6F0Q4</accession>
<dbReference type="EMBL" id="JBHLWM010000012">
    <property type="protein sequence ID" value="MFC0243681.1"/>
    <property type="molecule type" value="Genomic_DNA"/>
</dbReference>
<sequence>MADTVIPSACFIVNASLTVVGLVPSAYGPFASRALAIEAAEKIVIPGNYVIYGDAAPAHQVVITAPTVTSKSL</sequence>
<dbReference type="RefSeq" id="WP_378392902.1">
    <property type="nucleotide sequence ID" value="NZ_JBHLWM010000012.1"/>
</dbReference>
<name>A0ABV6F0Q4_9BRAD</name>
<evidence type="ECO:0000313" key="2">
    <source>
        <dbReference type="Proteomes" id="UP001589775"/>
    </source>
</evidence>
<evidence type="ECO:0000313" key="1">
    <source>
        <dbReference type="EMBL" id="MFC0243681.1"/>
    </source>
</evidence>